<dbReference type="PROSITE" id="PS51111">
    <property type="entry name" value="REJ"/>
    <property type="match status" value="1"/>
</dbReference>
<protein>
    <recommendedName>
        <fullName evidence="23">Polycystic kidney disease 1 like 2a</fullName>
    </recommendedName>
</protein>
<feature type="disulfide bond" evidence="11">
    <location>
        <begin position="1803"/>
        <end position="1816"/>
    </location>
</feature>
<dbReference type="FunFam" id="1.10.287.70:FF:000086">
    <property type="entry name" value="Polycystic kidney disease 2"/>
    <property type="match status" value="1"/>
</dbReference>
<feature type="transmembrane region" description="Helical" evidence="14">
    <location>
        <begin position="1373"/>
        <end position="1395"/>
    </location>
</feature>
<dbReference type="InterPro" id="IPR042060">
    <property type="entry name" value="PLAT_polycystin1"/>
</dbReference>
<keyword evidence="22" id="KW-1185">Reference proteome</keyword>
<dbReference type="InterPro" id="IPR046791">
    <property type="entry name" value="Polycystin_dom"/>
</dbReference>
<dbReference type="Pfam" id="PF02140">
    <property type="entry name" value="SUEL_Lectin"/>
    <property type="match status" value="1"/>
</dbReference>
<keyword evidence="5" id="KW-0430">Lectin</keyword>
<dbReference type="Pfam" id="PF08016">
    <property type="entry name" value="PKD_channel"/>
    <property type="match status" value="1"/>
</dbReference>
<feature type="compositionally biased region" description="Low complexity" evidence="13">
    <location>
        <begin position="282"/>
        <end position="296"/>
    </location>
</feature>
<dbReference type="Pfam" id="PF20519">
    <property type="entry name" value="Polycystin_dom"/>
    <property type="match status" value="1"/>
</dbReference>
<feature type="domain" description="REJ" evidence="20">
    <location>
        <begin position="803"/>
        <end position="905"/>
    </location>
</feature>
<keyword evidence="10" id="KW-0325">Glycoprotein</keyword>
<feature type="chain" id="PRO_5043881946" description="Polycystic kidney disease 1 like 2a" evidence="15">
    <location>
        <begin position="23"/>
        <end position="2202"/>
    </location>
</feature>
<evidence type="ECO:0000259" key="19">
    <source>
        <dbReference type="PROSITE" id="PS50228"/>
    </source>
</evidence>
<keyword evidence="4 15" id="KW-0732">Signal</keyword>
<dbReference type="OMA" id="AVKRKWH"/>
<dbReference type="InterPro" id="IPR003915">
    <property type="entry name" value="PKD_2"/>
</dbReference>
<feature type="transmembrane region" description="Helical" evidence="14">
    <location>
        <begin position="1333"/>
        <end position="1353"/>
    </location>
</feature>
<dbReference type="PROSITE" id="PS50221">
    <property type="entry name" value="GAIN_B"/>
    <property type="match status" value="1"/>
</dbReference>
<evidence type="ECO:0008006" key="23">
    <source>
        <dbReference type="Google" id="ProtNLM"/>
    </source>
</evidence>
<dbReference type="Gene3D" id="1.10.287.70">
    <property type="match status" value="1"/>
</dbReference>
<feature type="transmembrane region" description="Helical" evidence="14">
    <location>
        <begin position="2080"/>
        <end position="2102"/>
    </location>
</feature>
<feature type="transmembrane region" description="Helical" evidence="14">
    <location>
        <begin position="1631"/>
        <end position="1655"/>
    </location>
</feature>
<reference evidence="21" key="3">
    <citation type="submission" date="2025-09" db="UniProtKB">
        <authorList>
            <consortium name="Ensembl"/>
        </authorList>
    </citation>
    <scope>IDENTIFICATION</scope>
</reference>
<evidence type="ECO:0000256" key="13">
    <source>
        <dbReference type="SAM" id="MobiDB-lite"/>
    </source>
</evidence>
<dbReference type="PANTHER" id="PTHR10877:SF134">
    <property type="entry name" value="POLYCYSTIN-1-LIKE PROTEIN 2"/>
    <property type="match status" value="1"/>
</dbReference>
<organism evidence="21 22">
    <name type="scientific">Pygocentrus nattereri</name>
    <name type="common">Red-bellied piranha</name>
    <dbReference type="NCBI Taxonomy" id="42514"/>
    <lineage>
        <taxon>Eukaryota</taxon>
        <taxon>Metazoa</taxon>
        <taxon>Chordata</taxon>
        <taxon>Craniata</taxon>
        <taxon>Vertebrata</taxon>
        <taxon>Euteleostomi</taxon>
        <taxon>Actinopterygii</taxon>
        <taxon>Neopterygii</taxon>
        <taxon>Teleostei</taxon>
        <taxon>Ostariophysi</taxon>
        <taxon>Characiformes</taxon>
        <taxon>Characoidei</taxon>
        <taxon>Pygocentrus</taxon>
    </lineage>
</organism>
<evidence type="ECO:0000256" key="6">
    <source>
        <dbReference type="ARBA" id="ARBA00022737"/>
    </source>
</evidence>
<dbReference type="SMART" id="SM00303">
    <property type="entry name" value="GPS"/>
    <property type="match status" value="1"/>
</dbReference>
<feature type="region of interest" description="Disordered" evidence="13">
    <location>
        <begin position="1406"/>
        <end position="1429"/>
    </location>
</feature>
<feature type="compositionally biased region" description="Basic and acidic residues" evidence="13">
    <location>
        <begin position="261"/>
        <end position="281"/>
    </location>
</feature>
<reference evidence="21 22" key="1">
    <citation type="submission" date="2020-10" db="EMBL/GenBank/DDBJ databases">
        <title>Pygocentrus nattereri (red-bellied piranha) genome, fPygNat1, primary haplotype.</title>
        <authorList>
            <person name="Myers G."/>
            <person name="Meyer A."/>
            <person name="Karagic N."/>
            <person name="Pippel M."/>
            <person name="Winkler S."/>
            <person name="Tracey A."/>
            <person name="Wood J."/>
            <person name="Formenti G."/>
            <person name="Howe K."/>
            <person name="Fedrigo O."/>
            <person name="Jarvis E.D."/>
        </authorList>
    </citation>
    <scope>NUCLEOTIDE SEQUENCE [LARGE SCALE GENOMIC DNA]</scope>
</reference>
<keyword evidence="9" id="KW-1015">Disulfide bond</keyword>
<dbReference type="SMART" id="SM00308">
    <property type="entry name" value="LH2"/>
    <property type="match status" value="1"/>
</dbReference>
<dbReference type="GO" id="GO:0050982">
    <property type="term" value="P:detection of mechanical stimulus"/>
    <property type="evidence" value="ECO:0007669"/>
    <property type="project" value="TreeGrafter"/>
</dbReference>
<feature type="transmembrane region" description="Helical" evidence="14">
    <location>
        <begin position="1707"/>
        <end position="1729"/>
    </location>
</feature>
<comment type="caution">
    <text evidence="12">Lacks conserved residue(s) required for the propagation of feature annotation.</text>
</comment>
<evidence type="ECO:0000313" key="22">
    <source>
        <dbReference type="Proteomes" id="UP001501920"/>
    </source>
</evidence>
<dbReference type="CDD" id="cd01752">
    <property type="entry name" value="PLAT_polycystin"/>
    <property type="match status" value="1"/>
</dbReference>
<dbReference type="Pfam" id="PF00059">
    <property type="entry name" value="Lectin_C"/>
    <property type="match status" value="1"/>
</dbReference>
<dbReference type="SMART" id="SM00034">
    <property type="entry name" value="CLECT"/>
    <property type="match status" value="1"/>
</dbReference>
<dbReference type="PANTHER" id="PTHR10877">
    <property type="entry name" value="POLYCYSTIN FAMILY MEMBER"/>
    <property type="match status" value="1"/>
</dbReference>
<dbReference type="InterPro" id="IPR000203">
    <property type="entry name" value="GPS"/>
</dbReference>
<name>A0A3B4C8N2_PYGNA</name>
<evidence type="ECO:0000256" key="10">
    <source>
        <dbReference type="ARBA" id="ARBA00023180"/>
    </source>
</evidence>
<dbReference type="InterPro" id="IPR014010">
    <property type="entry name" value="REJ_dom"/>
</dbReference>
<dbReference type="InterPro" id="IPR016186">
    <property type="entry name" value="C-type_lectin-like/link_sf"/>
</dbReference>
<feature type="compositionally biased region" description="Polar residues" evidence="13">
    <location>
        <begin position="386"/>
        <end position="410"/>
    </location>
</feature>
<evidence type="ECO:0000256" key="15">
    <source>
        <dbReference type="SAM" id="SignalP"/>
    </source>
</evidence>
<keyword evidence="8 14" id="KW-0472">Membrane</keyword>
<sequence>MPTHSLSTLILVVVFTVTAADAEVDTESLSCPEQQHAFEGSCFEFVALQRSFLSAQEYCEHGGGHLAFIQNVETQQFLQAHLLPELDWWLGLAPASFSLGLESAVGPLSWLDGSDMSYSNWLGDPIPGAGCGYISKDSGFRWGTSSNCSQEFHFICQFESGHSLACADHKVMLQCGSGQVIEVGNSFYGRKTLHYCRNSRSPSDTSLLEKCVWVDVADVVSELCNGQHFCEVAANVMSSGEPCPGLGNYLSIKYLCKDDKSNGKNSSEDKSNGNNSSEDKSNGNNSSEGKSNGNNSADDKSNGNNSSDDKSKGNNTSEDKSNGNNSSDDKSNGNNSSDDKSNGNNSSDDKSKGNNSSDDKSNENNSSEGKSNDNNSSKEDKSNNNLQSSSEKSNTNQTKQPNSNNTDDQSKKQTIYLSGSICTCIVSFIYQGFSLVCHPPVVFLPSFFVEKNFYIQLYTVFLSSSCSNCDPVKANNAVSLRVECAGCQNILWYFEDTTKDSVNKGQMLLKQQAENVNTFAVPSTTLKAAKQDIRVVAYGSKDGKSGYGYFTIPLSDISATLLPTIPPSNHTTISHSTQNNNSVPLPCQTISTAQLHPPSCTIDPPIGDVLSPFSITCTTVEPFCCSGPCSFCLTTVDGESNYMYCGSDLGMRSLFLPIGDKNDHYSLGLKVIVTNVVGHTINTTLFTQVRDSSCDSTIQDLQTLVLHYVTQLQQHGLFSASMLVQMFQSVSRRLNRGLNNKEEKSKTAMLAPMLGMNSCGHPFWQACCVLTSISKSLISMATTGGDVTELMQQATTTIIQASSNILEVSANTEHQREISSLLLNITDHIQSALLANKRPNQQPASLTSPLISLYVNRLSPDKLQNQFFSFENNNSASFMLPSLGPGILPSVEPVDVRMLSFGINPFSWSKGDSIRGAVGGLSLTRENGSVIPVTNLGEEIEVLLPSLEAVDLNSTSLDLRKYSTLAINVTTPNTSLVLKLEPSEEISLQLYLGFQYYPNDTHYKAKMQLPHLENPPEEKYTWVLGPKDTAVDAGVYYLLVRPTVGAPVNSSNASVYITSFTAQCKYWDETKTNWSDCGCRVGPRTTSLFTQCLCTHLTFFGSSFFVMPNKVDLSRTAELFATFFQNPVVGCFVCAIFLVYILALIWARRKDLQDKVKVTVLEDNDPLADYRYLLVIGTGHRRGASTSSHVTVTLTGSVWESEPHHLTDPDKPVFERGGVDVFLLATPVSLGELQSIRLWHDNSGKHPAWYVNKVMVQDLETGQKWHFLCSTWLAIDMGEGTLDKVFPVATDKDLKGFSNLFFMKTAKDFCDGHIWFSVVSRPASSNFTRVQRISCCFSLLLCTMLTSIIFWGIPTDPSEQSLDVGNIKFSWKQVMIGVQSSIIMFPVNLLIVSIFRFTRPRKKIQKVEEDQQPKSGSPQQEKKHSDTSPQWCKQTDIAVEYVIKDIKRMLYQLTKAVRCPIPKTTLESDKTDLNRLLSHVEDIIRQQDLHRGRFGLEDTQNELVSVYQFYRQHLYKQLQNLEKEMRLLSPSQFSKAGCYSQAVLQVLRMKGLLEPHLSIQDHVTRISSPGVGRSGGSKKCCQKGLPWWFLFVGWFLVAATSGVSAFFTILYGLNYGKQRSISWLVSMMVSFFESLLLTQPIKVLGFAIFFALVLINVCLENKVILLPIDDPDDVRISRRDSSCSFYQPPPPSDIGKMKDNMIKDRKAFALIMEILIYVLFLCVLLMAAYGQRDPNAYFLTQHIQQSFSNGISDSMSHEDVFTWANSTLHKNIFGPYSGFITDGNSKLVGNARLRQVRVKKDSCRTASSMRRSVPDCHAPYSWEVEDMGSYGPGWKRLVDGNTSKTLLTPWQYQTQSTLRAHSVWGGVALYRGGGFAVVLGPDQQNANSVLQYLFDNTWLDIYTRALFVEFTVYNANVNLFCIVTLMLETTAVGAFQYRSELQNVRLFQTTDGIHILASEAIYFLFILYYMFLQCKLMKQQKWEYFRNKWNLLELAIILLSWSAFSVFIKRTVQGNQDLQYYHDHKNQFPSFYETAAADSALGYIIAFLVLLATIKMWHLMRLNAKLNMITSTLQRAWTDISSFIVIIVIMFLAYSIISNLLFGWKLYTYKTLVDAAMAMVSLQLGIFNYDEVLDLNPVLGAFIIGSCIIFMLFVVLNLFISVILEAFSQEQRHHKPSEEEEIVDLMFMKICSFFGIKTKKKQ</sequence>
<feature type="transmembrane region" description="Helical" evidence="14">
    <location>
        <begin position="1587"/>
        <end position="1611"/>
    </location>
</feature>
<evidence type="ECO:0000256" key="4">
    <source>
        <dbReference type="ARBA" id="ARBA00022729"/>
    </source>
</evidence>
<dbReference type="Pfam" id="PF01477">
    <property type="entry name" value="PLAT"/>
    <property type="match status" value="1"/>
</dbReference>
<dbReference type="Gene3D" id="2.60.60.20">
    <property type="entry name" value="PLAT/LH2 domain"/>
    <property type="match status" value="1"/>
</dbReference>
<proteinExistence type="inferred from homology"/>
<dbReference type="PROSITE" id="PS50095">
    <property type="entry name" value="PLAT"/>
    <property type="match status" value="1"/>
</dbReference>
<dbReference type="SUPFAM" id="SSF56436">
    <property type="entry name" value="C-type lectin-like"/>
    <property type="match status" value="1"/>
</dbReference>
<evidence type="ECO:0000259" key="18">
    <source>
        <dbReference type="PROSITE" id="PS50221"/>
    </source>
</evidence>
<evidence type="ECO:0000259" key="16">
    <source>
        <dbReference type="PROSITE" id="PS50041"/>
    </source>
</evidence>
<evidence type="ECO:0000256" key="3">
    <source>
        <dbReference type="ARBA" id="ARBA00022692"/>
    </source>
</evidence>
<dbReference type="SUPFAM" id="SSF49723">
    <property type="entry name" value="Lipase/lipooxygenase domain (PLAT/LH2 domain)"/>
    <property type="match status" value="1"/>
</dbReference>
<dbReference type="STRING" id="42514.ENSPNAP00000008282"/>
<dbReference type="Ensembl" id="ENSPNAT00000000396.2">
    <property type="protein sequence ID" value="ENSPNAP00000008282.2"/>
    <property type="gene ID" value="ENSPNAG00000013938.2"/>
</dbReference>
<feature type="transmembrane region" description="Helical" evidence="14">
    <location>
        <begin position="2040"/>
        <end position="2059"/>
    </location>
</feature>
<dbReference type="GeneTree" id="ENSGT00940000164905"/>
<feature type="transmembrane region" description="Helical" evidence="14">
    <location>
        <begin position="1127"/>
        <end position="1147"/>
    </location>
</feature>
<dbReference type="Proteomes" id="UP001501920">
    <property type="component" value="Chromosome 15"/>
</dbReference>
<evidence type="ECO:0000256" key="11">
    <source>
        <dbReference type="PIRSR" id="PIRSR603915-2"/>
    </source>
</evidence>
<feature type="domain" description="SUEL-type lectin" evidence="19">
    <location>
        <begin position="165"/>
        <end position="257"/>
    </location>
</feature>
<comment type="subcellular location">
    <subcellularLocation>
        <location evidence="1">Membrane</location>
        <topology evidence="1">Multi-pass membrane protein</topology>
    </subcellularLocation>
</comment>
<feature type="domain" description="C-type lectin" evidence="16">
    <location>
        <begin position="38"/>
        <end position="157"/>
    </location>
</feature>
<dbReference type="GO" id="GO:0005509">
    <property type="term" value="F:calcium ion binding"/>
    <property type="evidence" value="ECO:0007669"/>
    <property type="project" value="InterPro"/>
</dbReference>
<evidence type="ECO:0000259" key="20">
    <source>
        <dbReference type="PROSITE" id="PS51111"/>
    </source>
</evidence>
<dbReference type="GO" id="GO:0030246">
    <property type="term" value="F:carbohydrate binding"/>
    <property type="evidence" value="ECO:0007669"/>
    <property type="project" value="UniProtKB-KW"/>
</dbReference>
<keyword evidence="6" id="KW-0677">Repeat</keyword>
<feature type="domain" description="PLAT" evidence="17">
    <location>
        <begin position="1170"/>
        <end position="1287"/>
    </location>
</feature>
<feature type="compositionally biased region" description="Low complexity" evidence="13">
    <location>
        <begin position="363"/>
        <end position="375"/>
    </location>
</feature>
<feature type="transmembrane region" description="Helical" evidence="14">
    <location>
        <begin position="2138"/>
        <end position="2164"/>
    </location>
</feature>
<comment type="similarity">
    <text evidence="2">Belongs to the polycystin family.</text>
</comment>
<feature type="signal peptide" evidence="15">
    <location>
        <begin position="1"/>
        <end position="22"/>
    </location>
</feature>
<dbReference type="InterPro" id="IPR001024">
    <property type="entry name" value="PLAT/LH2_dom"/>
</dbReference>
<feature type="transmembrane region" description="Helical" evidence="14">
    <location>
        <begin position="1991"/>
        <end position="2008"/>
    </location>
</feature>
<dbReference type="InterPro" id="IPR016187">
    <property type="entry name" value="CTDL_fold"/>
</dbReference>
<feature type="compositionally biased region" description="Basic and acidic residues" evidence="13">
    <location>
        <begin position="297"/>
        <end position="362"/>
    </location>
</feature>
<evidence type="ECO:0000256" key="7">
    <source>
        <dbReference type="ARBA" id="ARBA00022989"/>
    </source>
</evidence>
<reference evidence="21" key="2">
    <citation type="submission" date="2025-08" db="UniProtKB">
        <authorList>
            <consortium name="Ensembl"/>
        </authorList>
    </citation>
    <scope>IDENTIFICATION</scope>
</reference>
<dbReference type="InterPro" id="IPR043159">
    <property type="entry name" value="Lectin_gal-bd_sf"/>
</dbReference>
<dbReference type="Pfam" id="PF01825">
    <property type="entry name" value="GPS"/>
    <property type="match status" value="1"/>
</dbReference>
<evidence type="ECO:0000313" key="21">
    <source>
        <dbReference type="Ensembl" id="ENSPNAP00000008282.2"/>
    </source>
</evidence>
<keyword evidence="3 14" id="KW-0812">Transmembrane</keyword>
<dbReference type="GO" id="GO:0016020">
    <property type="term" value="C:membrane"/>
    <property type="evidence" value="ECO:0007669"/>
    <property type="project" value="UniProtKB-SubCell"/>
</dbReference>
<dbReference type="CDD" id="cd22831">
    <property type="entry name" value="Gal_Rha_Lectin_PKD1L2"/>
    <property type="match status" value="1"/>
</dbReference>
<feature type="domain" description="GAIN-B" evidence="18">
    <location>
        <begin position="948"/>
        <end position="1112"/>
    </location>
</feature>
<dbReference type="GO" id="GO:0005262">
    <property type="term" value="F:calcium channel activity"/>
    <property type="evidence" value="ECO:0007669"/>
    <property type="project" value="TreeGrafter"/>
</dbReference>
<feature type="region of interest" description="Disordered" evidence="13">
    <location>
        <begin position="261"/>
        <end position="410"/>
    </location>
</feature>
<dbReference type="PROSITE" id="PS50228">
    <property type="entry name" value="SUEL_LECTIN"/>
    <property type="match status" value="1"/>
</dbReference>
<dbReference type="PRINTS" id="PR01433">
    <property type="entry name" value="POLYCYSTIN2"/>
</dbReference>
<evidence type="ECO:0000256" key="14">
    <source>
        <dbReference type="SAM" id="Phobius"/>
    </source>
</evidence>
<dbReference type="InterPro" id="IPR013122">
    <property type="entry name" value="PKD1_2_channel"/>
</dbReference>
<evidence type="ECO:0000256" key="2">
    <source>
        <dbReference type="ARBA" id="ARBA00007200"/>
    </source>
</evidence>
<dbReference type="InterPro" id="IPR057244">
    <property type="entry name" value="GAIN_B"/>
</dbReference>
<dbReference type="InterPro" id="IPR036392">
    <property type="entry name" value="PLAT/LH2_dom_sf"/>
</dbReference>
<evidence type="ECO:0000256" key="8">
    <source>
        <dbReference type="ARBA" id="ARBA00023136"/>
    </source>
</evidence>
<dbReference type="Gene3D" id="2.60.120.740">
    <property type="match status" value="1"/>
</dbReference>
<evidence type="ECO:0000256" key="12">
    <source>
        <dbReference type="PROSITE-ProRule" id="PRU00152"/>
    </source>
</evidence>
<evidence type="ECO:0000256" key="5">
    <source>
        <dbReference type="ARBA" id="ARBA00022734"/>
    </source>
</evidence>
<evidence type="ECO:0000256" key="9">
    <source>
        <dbReference type="ARBA" id="ARBA00023157"/>
    </source>
</evidence>
<dbReference type="FunFam" id="2.60.60.20:FF:000008">
    <property type="entry name" value="Polycystic kidney disease 1-like 2, isoform CRA_a"/>
    <property type="match status" value="1"/>
</dbReference>
<dbReference type="InterPro" id="IPR000922">
    <property type="entry name" value="Lectin_gal-bd_dom"/>
</dbReference>
<feature type="transmembrane region" description="Helical" evidence="14">
    <location>
        <begin position="1952"/>
        <end position="1971"/>
    </location>
</feature>
<dbReference type="PROSITE" id="PS50041">
    <property type="entry name" value="C_TYPE_LECTIN_2"/>
    <property type="match status" value="1"/>
</dbReference>
<evidence type="ECO:0000256" key="1">
    <source>
        <dbReference type="ARBA" id="ARBA00004141"/>
    </source>
</evidence>
<keyword evidence="7 14" id="KW-1133">Transmembrane helix</keyword>
<accession>A0A3B4C8N2</accession>
<dbReference type="InterPro" id="IPR051223">
    <property type="entry name" value="Polycystin"/>
</dbReference>
<dbReference type="CDD" id="cd00037">
    <property type="entry name" value="CLECT"/>
    <property type="match status" value="1"/>
</dbReference>
<dbReference type="InterPro" id="IPR001304">
    <property type="entry name" value="C-type_lectin-like"/>
</dbReference>
<evidence type="ECO:0000259" key="17">
    <source>
        <dbReference type="PROSITE" id="PS50095"/>
    </source>
</evidence>
<dbReference type="Gene3D" id="3.10.100.10">
    <property type="entry name" value="Mannose-Binding Protein A, subunit A"/>
    <property type="match status" value="1"/>
</dbReference>